<feature type="transmembrane region" description="Helical" evidence="7">
    <location>
        <begin position="80"/>
        <end position="103"/>
    </location>
</feature>
<evidence type="ECO:0000256" key="1">
    <source>
        <dbReference type="ARBA" id="ARBA00004651"/>
    </source>
</evidence>
<dbReference type="PANTHER" id="PTHR40043">
    <property type="entry name" value="UPF0719 INNER MEMBRANE PROTEIN YJFL"/>
    <property type="match status" value="1"/>
</dbReference>
<keyword evidence="6 7" id="KW-0472">Membrane</keyword>
<dbReference type="Proteomes" id="UP000176037">
    <property type="component" value="Unassembled WGS sequence"/>
</dbReference>
<evidence type="ECO:0008006" key="10">
    <source>
        <dbReference type="Google" id="ProtNLM"/>
    </source>
</evidence>
<keyword evidence="4 7" id="KW-0812">Transmembrane</keyword>
<dbReference type="STRING" id="1856405.BFC17_21360"/>
<sequence length="138" mass="14779">MELITQSMAGLLNFALYFAVSIVYLFVFKVVYAMVTPHDEWRLVKQEKNVAAAIGFGGAMVGFSLALASAASNSLGLIDFTLWGIVAVIAQSLAFALLRFSFMPKIAERINNNEVSAGVMLAAMSVAVGILNAACMTY</sequence>
<dbReference type="AlphaFoldDB" id="A0A1E8FET0"/>
<evidence type="ECO:0000313" key="9">
    <source>
        <dbReference type="Proteomes" id="UP000176037"/>
    </source>
</evidence>
<keyword evidence="9" id="KW-1185">Reference proteome</keyword>
<organism evidence="8 9">
    <name type="scientific">Alteromonas lipolytica</name>
    <dbReference type="NCBI Taxonomy" id="1856405"/>
    <lineage>
        <taxon>Bacteria</taxon>
        <taxon>Pseudomonadati</taxon>
        <taxon>Pseudomonadota</taxon>
        <taxon>Gammaproteobacteria</taxon>
        <taxon>Alteromonadales</taxon>
        <taxon>Alteromonadaceae</taxon>
        <taxon>Alteromonas/Salinimonas group</taxon>
        <taxon>Alteromonas</taxon>
    </lineage>
</organism>
<proteinExistence type="inferred from homology"/>
<evidence type="ECO:0000256" key="6">
    <source>
        <dbReference type="ARBA" id="ARBA00023136"/>
    </source>
</evidence>
<feature type="transmembrane region" description="Helical" evidence="7">
    <location>
        <begin position="115"/>
        <end position="135"/>
    </location>
</feature>
<comment type="similarity">
    <text evidence="2">Belongs to the UPF0719 family.</text>
</comment>
<evidence type="ECO:0000256" key="2">
    <source>
        <dbReference type="ARBA" id="ARBA00005779"/>
    </source>
</evidence>
<keyword evidence="5 7" id="KW-1133">Transmembrane helix</keyword>
<evidence type="ECO:0000256" key="4">
    <source>
        <dbReference type="ARBA" id="ARBA00022692"/>
    </source>
</evidence>
<evidence type="ECO:0000256" key="3">
    <source>
        <dbReference type="ARBA" id="ARBA00022475"/>
    </source>
</evidence>
<reference evidence="8 9" key="1">
    <citation type="submission" date="2016-09" db="EMBL/GenBank/DDBJ databases">
        <title>Alteromonas lipolytica, a new species isolated from sea water.</title>
        <authorList>
            <person name="Wu Y.-H."/>
            <person name="Cheng H."/>
            <person name="Xu X.-W."/>
        </authorList>
    </citation>
    <scope>NUCLEOTIDE SEQUENCE [LARGE SCALE GENOMIC DNA]</scope>
    <source>
        <strain evidence="8 9">JW12</strain>
    </source>
</reference>
<feature type="transmembrane region" description="Helical" evidence="7">
    <location>
        <begin position="50"/>
        <end position="68"/>
    </location>
</feature>
<comment type="subcellular location">
    <subcellularLocation>
        <location evidence="1">Cell membrane</location>
        <topology evidence="1">Multi-pass membrane protein</topology>
    </subcellularLocation>
</comment>
<dbReference type="GO" id="GO:0005886">
    <property type="term" value="C:plasma membrane"/>
    <property type="evidence" value="ECO:0007669"/>
    <property type="project" value="UniProtKB-SubCell"/>
</dbReference>
<evidence type="ECO:0000256" key="7">
    <source>
        <dbReference type="SAM" id="Phobius"/>
    </source>
</evidence>
<dbReference type="RefSeq" id="WP_070177026.1">
    <property type="nucleotide sequence ID" value="NZ_BMJR01000003.1"/>
</dbReference>
<accession>A0A1E8FET0</accession>
<dbReference type="InterPro" id="IPR007140">
    <property type="entry name" value="DUF350"/>
</dbReference>
<gene>
    <name evidence="8" type="ORF">BFC17_21360</name>
</gene>
<name>A0A1E8FET0_9ALTE</name>
<dbReference type="PANTHER" id="PTHR40043:SF1">
    <property type="entry name" value="UPF0719 INNER MEMBRANE PROTEIN YJFL"/>
    <property type="match status" value="1"/>
</dbReference>
<feature type="transmembrane region" description="Helical" evidence="7">
    <location>
        <begin position="12"/>
        <end position="35"/>
    </location>
</feature>
<dbReference type="OrthoDB" id="5573330at2"/>
<evidence type="ECO:0000313" key="8">
    <source>
        <dbReference type="EMBL" id="OFI34098.1"/>
    </source>
</evidence>
<comment type="caution">
    <text evidence="8">The sequence shown here is derived from an EMBL/GenBank/DDBJ whole genome shotgun (WGS) entry which is preliminary data.</text>
</comment>
<dbReference type="Pfam" id="PF03994">
    <property type="entry name" value="DUF350"/>
    <property type="match status" value="1"/>
</dbReference>
<keyword evidence="3" id="KW-1003">Cell membrane</keyword>
<protein>
    <recommendedName>
        <fullName evidence="10">DUF350 domain-containing protein</fullName>
    </recommendedName>
</protein>
<dbReference type="EMBL" id="MJIC01000014">
    <property type="protein sequence ID" value="OFI34098.1"/>
    <property type="molecule type" value="Genomic_DNA"/>
</dbReference>
<evidence type="ECO:0000256" key="5">
    <source>
        <dbReference type="ARBA" id="ARBA00022989"/>
    </source>
</evidence>